<feature type="transmembrane region" description="Helical" evidence="1">
    <location>
        <begin position="62"/>
        <end position="82"/>
    </location>
</feature>
<reference evidence="2 3" key="1">
    <citation type="journal article" date="2024" name="Microbiology">
        <title>Methylomarinum rosea sp. nov., a novel halophilic methanotrophic bacterium from the hypersaline Lake Elton.</title>
        <authorList>
            <person name="Suleimanov R.Z."/>
            <person name="Oshkin I.Y."/>
            <person name="Danilova O.V."/>
            <person name="Suzina N.E."/>
            <person name="Dedysh S.N."/>
        </authorList>
    </citation>
    <scope>NUCLEOTIDE SEQUENCE [LARGE SCALE GENOMIC DNA]</scope>
    <source>
        <strain evidence="2 3">Ch1-1</strain>
    </source>
</reference>
<sequence>MLLLAKFAGILVLVWFYLSGKKIGEPPIKWAIIGLIGYWITWWLANKLILSSLTGMFAKSAVAVFLVTQIPVVFALVAAYFIRKKLIGSAAASE</sequence>
<protein>
    <submittedName>
        <fullName evidence="2">Uncharacterized protein</fullName>
    </submittedName>
</protein>
<evidence type="ECO:0000256" key="1">
    <source>
        <dbReference type="SAM" id="Phobius"/>
    </source>
</evidence>
<dbReference type="AlphaFoldDB" id="A0AAU7NW84"/>
<dbReference type="Proteomes" id="UP001225378">
    <property type="component" value="Chromosome"/>
</dbReference>
<evidence type="ECO:0000313" key="3">
    <source>
        <dbReference type="Proteomes" id="UP001225378"/>
    </source>
</evidence>
<keyword evidence="3" id="KW-1185">Reference proteome</keyword>
<organism evidence="2 3">
    <name type="scientific">Methylomarinum roseum</name>
    <dbReference type="NCBI Taxonomy" id="3067653"/>
    <lineage>
        <taxon>Bacteria</taxon>
        <taxon>Pseudomonadati</taxon>
        <taxon>Pseudomonadota</taxon>
        <taxon>Gammaproteobacteria</taxon>
        <taxon>Methylococcales</taxon>
        <taxon>Methylococcaceae</taxon>
        <taxon>Methylomarinum</taxon>
    </lineage>
</organism>
<proteinExistence type="predicted"/>
<dbReference type="RefSeq" id="WP_305910301.1">
    <property type="nucleotide sequence ID" value="NZ_CP157743.1"/>
</dbReference>
<keyword evidence="1" id="KW-1133">Transmembrane helix</keyword>
<accession>A0AAU7NW84</accession>
<dbReference type="EMBL" id="CP157743">
    <property type="protein sequence ID" value="XBS21253.1"/>
    <property type="molecule type" value="Genomic_DNA"/>
</dbReference>
<gene>
    <name evidence="2" type="ORF">Q9L42_003775</name>
</gene>
<dbReference type="KEGG" id="mech:Q9L42_003775"/>
<keyword evidence="1" id="KW-0812">Transmembrane</keyword>
<keyword evidence="1" id="KW-0472">Membrane</keyword>
<feature type="transmembrane region" description="Helical" evidence="1">
    <location>
        <begin position="30"/>
        <end position="50"/>
    </location>
</feature>
<name>A0AAU7NW84_9GAMM</name>
<evidence type="ECO:0000313" key="2">
    <source>
        <dbReference type="EMBL" id="XBS21253.1"/>
    </source>
</evidence>